<evidence type="ECO:0000259" key="1">
    <source>
        <dbReference type="SMART" id="SM00382"/>
    </source>
</evidence>
<evidence type="ECO:0000313" key="3">
    <source>
        <dbReference type="Proteomes" id="UP000021315"/>
    </source>
</evidence>
<accession>A0A080M0A5</accession>
<reference evidence="2" key="1">
    <citation type="submission" date="2014-02" db="EMBL/GenBank/DDBJ databases">
        <title>Expanding our view of genomic diversity in Candidatus Accumulibacter clades.</title>
        <authorList>
            <person name="Skennerton C.T."/>
            <person name="Barr J.J."/>
            <person name="Slater F.R."/>
            <person name="Bond P.L."/>
            <person name="Tyson G.W."/>
        </authorList>
    </citation>
    <scope>NUCLEOTIDE SEQUENCE [LARGE SCALE GENOMIC DNA]</scope>
</reference>
<organism evidence="2 3">
    <name type="scientific">Candidatus Accumulibacter cognatus</name>
    <dbReference type="NCBI Taxonomy" id="2954383"/>
    <lineage>
        <taxon>Bacteria</taxon>
        <taxon>Pseudomonadati</taxon>
        <taxon>Pseudomonadota</taxon>
        <taxon>Betaproteobacteria</taxon>
        <taxon>Candidatus Accumulibacter</taxon>
    </lineage>
</organism>
<dbReference type="SUPFAM" id="SSF52540">
    <property type="entry name" value="P-loop containing nucleoside triphosphate hydrolases"/>
    <property type="match status" value="1"/>
</dbReference>
<dbReference type="GO" id="GO:0016887">
    <property type="term" value="F:ATP hydrolysis activity"/>
    <property type="evidence" value="ECO:0007669"/>
    <property type="project" value="InterPro"/>
</dbReference>
<keyword evidence="3" id="KW-1185">Reference proteome</keyword>
<dbReference type="InterPro" id="IPR011704">
    <property type="entry name" value="ATPase_dyneun-rel_AAA"/>
</dbReference>
<dbReference type="PANTHER" id="PTHR42759:SF1">
    <property type="entry name" value="MAGNESIUM-CHELATASE SUBUNIT CHLD"/>
    <property type="match status" value="1"/>
</dbReference>
<dbReference type="Proteomes" id="UP000021315">
    <property type="component" value="Unassembled WGS sequence"/>
</dbReference>
<sequence>MTATAVPKSPFTKLQAGTVQELRESPGQARAWHQWSAAEIDALTLAYAARRPLLVRGEPGTGKTQLARAAAEALGWRLHAETIHPRFEPPELLARFDAVRRLADAQAGASAELADPTRYWRPGALWKAFGWESAQPFLAADERSIDPAAPDGHVVLIDEIDKADSDLPNSLLEVLAQRSFRVEPLAQPIGGPNAKPPLIVITTNEERELPAAFLRRCIVLTQQPDPGMSYRDWLVRRGAAHFAELPATSPTASPRRAELIAAVILEKAAEQLVSDRQQVSHINLPPPGLAEYLDLLYALHELFPGQTGVQQEWLGRLSAYGYLKHGVVAGQTGVSQTRAPIDGLAGSPAERG</sequence>
<dbReference type="RefSeq" id="WP_273704929.1">
    <property type="nucleotide sequence ID" value="NZ_JDST02000148.1"/>
</dbReference>
<evidence type="ECO:0000313" key="2">
    <source>
        <dbReference type="EMBL" id="KFB74687.1"/>
    </source>
</evidence>
<dbReference type="STRING" id="1453999.AW06_004371"/>
<name>A0A080M0A5_9PROT</name>
<proteinExistence type="predicted"/>
<dbReference type="InterPro" id="IPR003593">
    <property type="entry name" value="AAA+_ATPase"/>
</dbReference>
<comment type="caution">
    <text evidence="2">The sequence shown here is derived from an EMBL/GenBank/DDBJ whole genome shotgun (WGS) entry which is preliminary data.</text>
</comment>
<dbReference type="AlphaFoldDB" id="A0A080M0A5"/>
<gene>
    <name evidence="2" type="ORF">AW06_004371</name>
</gene>
<dbReference type="Pfam" id="PF07728">
    <property type="entry name" value="AAA_5"/>
    <property type="match status" value="1"/>
</dbReference>
<dbReference type="InterPro" id="IPR027417">
    <property type="entry name" value="P-loop_NTPase"/>
</dbReference>
<protein>
    <submittedName>
        <fullName evidence="2">Mg-chelatase subunit ChlI</fullName>
    </submittedName>
</protein>
<dbReference type="SMART" id="SM00382">
    <property type="entry name" value="AAA"/>
    <property type="match status" value="1"/>
</dbReference>
<feature type="domain" description="AAA+ ATPase" evidence="1">
    <location>
        <begin position="49"/>
        <end position="225"/>
    </location>
</feature>
<dbReference type="PANTHER" id="PTHR42759">
    <property type="entry name" value="MOXR FAMILY PROTEIN"/>
    <property type="match status" value="1"/>
</dbReference>
<dbReference type="GO" id="GO:0005524">
    <property type="term" value="F:ATP binding"/>
    <property type="evidence" value="ECO:0007669"/>
    <property type="project" value="InterPro"/>
</dbReference>
<dbReference type="InterPro" id="IPR050764">
    <property type="entry name" value="CbbQ/NirQ/NorQ/GpvN"/>
</dbReference>
<dbReference type="EMBL" id="JDST02000148">
    <property type="protein sequence ID" value="KFB74687.1"/>
    <property type="molecule type" value="Genomic_DNA"/>
</dbReference>
<dbReference type="Gene3D" id="3.40.50.300">
    <property type="entry name" value="P-loop containing nucleotide triphosphate hydrolases"/>
    <property type="match status" value="1"/>
</dbReference>